<dbReference type="SUPFAM" id="SSF53335">
    <property type="entry name" value="S-adenosyl-L-methionine-dependent methyltransferases"/>
    <property type="match status" value="1"/>
</dbReference>
<evidence type="ECO:0000313" key="2">
    <source>
        <dbReference type="Proteomes" id="UP000218231"/>
    </source>
</evidence>
<proteinExistence type="predicted"/>
<dbReference type="STRING" id="2018661.A0A2A2L6Z7"/>
<dbReference type="OrthoDB" id="411785at2759"/>
<name>A0A2A2L6Z7_9BILA</name>
<dbReference type="AlphaFoldDB" id="A0A2A2L6Z7"/>
<evidence type="ECO:0000313" key="1">
    <source>
        <dbReference type="EMBL" id="PAV81940.1"/>
    </source>
</evidence>
<dbReference type="InterPro" id="IPR029063">
    <property type="entry name" value="SAM-dependent_MTases_sf"/>
</dbReference>
<sequence length="157" mass="18062">MKRIAMDYFAYEETPFQRYIIADGLDYVSQAHKNGSKYDVILIDVCYNDESEHIVCPTAGFLEPSFIGMLKDILSSNGTLIVNLIYSDANGTENDKIVYCTLDKGNNLQDNRNLHLQRYINARPFLAGCYLENIEEYYQLAKEKYQSDSNNTDKNEL</sequence>
<dbReference type="Gene3D" id="3.40.50.150">
    <property type="entry name" value="Vaccinia Virus protein VP39"/>
    <property type="match status" value="1"/>
</dbReference>
<gene>
    <name evidence="1" type="ORF">WR25_26867</name>
</gene>
<protein>
    <recommendedName>
        <fullName evidence="3">PABS domain-containing protein</fullName>
    </recommendedName>
</protein>
<comment type="caution">
    <text evidence="1">The sequence shown here is derived from an EMBL/GenBank/DDBJ whole genome shotgun (WGS) entry which is preliminary data.</text>
</comment>
<evidence type="ECO:0008006" key="3">
    <source>
        <dbReference type="Google" id="ProtNLM"/>
    </source>
</evidence>
<organism evidence="1 2">
    <name type="scientific">Diploscapter pachys</name>
    <dbReference type="NCBI Taxonomy" id="2018661"/>
    <lineage>
        <taxon>Eukaryota</taxon>
        <taxon>Metazoa</taxon>
        <taxon>Ecdysozoa</taxon>
        <taxon>Nematoda</taxon>
        <taxon>Chromadorea</taxon>
        <taxon>Rhabditida</taxon>
        <taxon>Rhabditina</taxon>
        <taxon>Rhabditomorpha</taxon>
        <taxon>Rhabditoidea</taxon>
        <taxon>Rhabditidae</taxon>
        <taxon>Diploscapter</taxon>
    </lineage>
</organism>
<reference evidence="1 2" key="1">
    <citation type="journal article" date="2017" name="Curr. Biol.">
        <title>Genome architecture and evolution of a unichromosomal asexual nematode.</title>
        <authorList>
            <person name="Fradin H."/>
            <person name="Zegar C."/>
            <person name="Gutwein M."/>
            <person name="Lucas J."/>
            <person name="Kovtun M."/>
            <person name="Corcoran D."/>
            <person name="Baugh L.R."/>
            <person name="Kiontke K."/>
            <person name="Gunsalus K."/>
            <person name="Fitch D.H."/>
            <person name="Piano F."/>
        </authorList>
    </citation>
    <scope>NUCLEOTIDE SEQUENCE [LARGE SCALE GENOMIC DNA]</scope>
    <source>
        <strain evidence="1">PF1309</strain>
    </source>
</reference>
<dbReference type="EMBL" id="LIAE01007104">
    <property type="protein sequence ID" value="PAV81940.1"/>
    <property type="molecule type" value="Genomic_DNA"/>
</dbReference>
<dbReference type="Proteomes" id="UP000218231">
    <property type="component" value="Unassembled WGS sequence"/>
</dbReference>
<accession>A0A2A2L6Z7</accession>
<keyword evidence="2" id="KW-1185">Reference proteome</keyword>